<dbReference type="InterPro" id="IPR019734">
    <property type="entry name" value="TPR_rpt"/>
</dbReference>
<gene>
    <name evidence="9" type="ORF">AFM12_17565</name>
</gene>
<organism evidence="9 10">
    <name type="scientific">Jiulongibacter sediminis</name>
    <dbReference type="NCBI Taxonomy" id="1605367"/>
    <lineage>
        <taxon>Bacteria</taxon>
        <taxon>Pseudomonadati</taxon>
        <taxon>Bacteroidota</taxon>
        <taxon>Cytophagia</taxon>
        <taxon>Cytophagales</taxon>
        <taxon>Leadbetterellaceae</taxon>
        <taxon>Jiulongibacter</taxon>
    </lineage>
</organism>
<dbReference type="SUPFAM" id="SSF46894">
    <property type="entry name" value="C-terminal effector domain of the bipartite response regulators"/>
    <property type="match status" value="1"/>
</dbReference>
<comment type="similarity">
    <text evidence="5">Belongs to the Rap family.</text>
</comment>
<evidence type="ECO:0000313" key="9">
    <source>
        <dbReference type="EMBL" id="KPM47035.1"/>
    </source>
</evidence>
<dbReference type="GO" id="GO:0005737">
    <property type="term" value="C:cytoplasm"/>
    <property type="evidence" value="ECO:0007669"/>
    <property type="project" value="UniProtKB-SubCell"/>
</dbReference>
<dbReference type="SUPFAM" id="SSF48452">
    <property type="entry name" value="TPR-like"/>
    <property type="match status" value="2"/>
</dbReference>
<dbReference type="PANTHER" id="PTHR46630">
    <property type="entry name" value="TETRATRICOPEPTIDE REPEAT PROTEIN 29"/>
    <property type="match status" value="1"/>
</dbReference>
<evidence type="ECO:0000256" key="3">
    <source>
        <dbReference type="ARBA" id="ARBA00022737"/>
    </source>
</evidence>
<dbReference type="Gene3D" id="1.25.40.10">
    <property type="entry name" value="Tetratricopeptide repeat domain"/>
    <property type="match status" value="2"/>
</dbReference>
<dbReference type="AlphaFoldDB" id="A0A0P7BIS2"/>
<dbReference type="InterPro" id="IPR011990">
    <property type="entry name" value="TPR-like_helical_dom_sf"/>
</dbReference>
<proteinExistence type="inferred from homology"/>
<evidence type="ECO:0000256" key="1">
    <source>
        <dbReference type="ARBA" id="ARBA00004496"/>
    </source>
</evidence>
<evidence type="ECO:0000256" key="5">
    <source>
        <dbReference type="ARBA" id="ARBA00038253"/>
    </source>
</evidence>
<dbReference type="OrthoDB" id="1090267at2"/>
<accession>A0A0P7BIS2</accession>
<dbReference type="SMART" id="SM00028">
    <property type="entry name" value="TPR"/>
    <property type="match status" value="5"/>
</dbReference>
<dbReference type="Pfam" id="PF13424">
    <property type="entry name" value="TPR_12"/>
    <property type="match status" value="1"/>
</dbReference>
<evidence type="ECO:0000256" key="8">
    <source>
        <dbReference type="SAM" id="SignalP"/>
    </source>
</evidence>
<dbReference type="RefSeq" id="WP_055151069.1">
    <property type="nucleotide sequence ID" value="NZ_JXSZ01000013.1"/>
</dbReference>
<sequence>MKTYQLLFTLFAVFFCINSFAQGNGKTDSLEKAFATAKHDTIRSRVLNGLFNAYLYNDAEKAKMYALKGIDLGKKAGNKKIETSFNYLLGVYYSFTPKSDSAEYFYKKTLQDYRAMGDSLSAGVGQAISSLAIITQERGDFEESERLFKKSLDMDIARKDTVNMSISYSQLGRHYITRGYLRLALNYTLEAIQLFKTTKDQIRLADAYNLLSGVEMELGNFQKSIEYNELAIPIYKEANDQLFLSQALNDAGLAASLAKNYSLAEKYLNEALTISRSMDNFSITSSALQNLGKVQFEKGQTSTAIRTLKESLSFAEKAEETFKIHETGEQLAKVFVQSGQVQQALSLTNKALEFGLQKDVKSLIVNAHEIKSLAFAKLGQYAEALEQFKLFHAASDSLDHKKNSQEVEELRIIYESEKKEAEIEKLALEIEKSNLQKTLFAGGMISAILIAGLLYFGFRQRSKRNKAEYEKEKALIAKELEFKKKELVSQTLHLVNKNTLIQNLQQDLKEIRKTAGEQTKEIGKIIKDLQQENASDANWEVFKSHFAQVHNDFDIKLKQKAPDITDNEIRLAAFLKMKLSTKEIAGMLNVQPDSITKSKYRLKKKFNLEVDDDFDAFLEGI</sequence>
<dbReference type="InterPro" id="IPR051476">
    <property type="entry name" value="Bac_ResReg_Asp_Phosphatase"/>
</dbReference>
<evidence type="ECO:0000256" key="4">
    <source>
        <dbReference type="ARBA" id="ARBA00022803"/>
    </source>
</evidence>
<dbReference type="Proteomes" id="UP000050454">
    <property type="component" value="Unassembled WGS sequence"/>
</dbReference>
<dbReference type="EMBL" id="LGTQ01000013">
    <property type="protein sequence ID" value="KPM47035.1"/>
    <property type="molecule type" value="Genomic_DNA"/>
</dbReference>
<dbReference type="GO" id="GO:0006355">
    <property type="term" value="P:regulation of DNA-templated transcription"/>
    <property type="evidence" value="ECO:0007669"/>
    <property type="project" value="InterPro"/>
</dbReference>
<dbReference type="PANTHER" id="PTHR46630:SF1">
    <property type="entry name" value="TETRATRICOPEPTIDE REPEAT PROTEIN 29"/>
    <property type="match status" value="1"/>
</dbReference>
<name>A0A0P7BIS2_9BACT</name>
<feature type="transmembrane region" description="Helical" evidence="7">
    <location>
        <begin position="439"/>
        <end position="458"/>
    </location>
</feature>
<keyword evidence="2" id="KW-0963">Cytoplasm</keyword>
<keyword evidence="10" id="KW-1185">Reference proteome</keyword>
<keyword evidence="7" id="KW-0812">Transmembrane</keyword>
<evidence type="ECO:0000256" key="6">
    <source>
        <dbReference type="SAM" id="Coils"/>
    </source>
</evidence>
<reference evidence="9 10" key="1">
    <citation type="submission" date="2015-07" db="EMBL/GenBank/DDBJ databases">
        <title>The draft genome sequence of Leadbetterella sp. JN14-9.</title>
        <authorList>
            <person name="Liu Y."/>
            <person name="Du J."/>
            <person name="Shao Z."/>
        </authorList>
    </citation>
    <scope>NUCLEOTIDE SEQUENCE [LARGE SCALE GENOMIC DNA]</scope>
    <source>
        <strain evidence="9 10">JN14-9</strain>
    </source>
</reference>
<dbReference type="Pfam" id="PF13374">
    <property type="entry name" value="TPR_10"/>
    <property type="match status" value="1"/>
</dbReference>
<keyword evidence="3" id="KW-0677">Repeat</keyword>
<feature type="coiled-coil region" evidence="6">
    <location>
        <begin position="404"/>
        <end position="521"/>
    </location>
</feature>
<evidence type="ECO:0000313" key="10">
    <source>
        <dbReference type="Proteomes" id="UP000050454"/>
    </source>
</evidence>
<keyword evidence="4" id="KW-0802">TPR repeat</keyword>
<keyword evidence="7" id="KW-0472">Membrane</keyword>
<dbReference type="STRING" id="1605367.AFM12_17565"/>
<evidence type="ECO:0000256" key="2">
    <source>
        <dbReference type="ARBA" id="ARBA00022490"/>
    </source>
</evidence>
<comment type="subcellular location">
    <subcellularLocation>
        <location evidence="1">Cytoplasm</location>
    </subcellularLocation>
</comment>
<keyword evidence="6" id="KW-0175">Coiled coil</keyword>
<dbReference type="GO" id="GO:0003677">
    <property type="term" value="F:DNA binding"/>
    <property type="evidence" value="ECO:0007669"/>
    <property type="project" value="InterPro"/>
</dbReference>
<protein>
    <submittedName>
        <fullName evidence="9">Uncharacterized protein</fullName>
    </submittedName>
</protein>
<dbReference type="InterPro" id="IPR016032">
    <property type="entry name" value="Sig_transdc_resp-reg_C-effctor"/>
</dbReference>
<comment type="caution">
    <text evidence="9">The sequence shown here is derived from an EMBL/GenBank/DDBJ whole genome shotgun (WGS) entry which is preliminary data.</text>
</comment>
<feature type="chain" id="PRO_5006135864" evidence="8">
    <location>
        <begin position="22"/>
        <end position="621"/>
    </location>
</feature>
<keyword evidence="8" id="KW-0732">Signal</keyword>
<keyword evidence="7" id="KW-1133">Transmembrane helix</keyword>
<evidence type="ECO:0000256" key="7">
    <source>
        <dbReference type="SAM" id="Phobius"/>
    </source>
</evidence>
<feature type="signal peptide" evidence="8">
    <location>
        <begin position="1"/>
        <end position="21"/>
    </location>
</feature>